<evidence type="ECO:0000256" key="2">
    <source>
        <dbReference type="SAM" id="Phobius"/>
    </source>
</evidence>
<dbReference type="SUPFAM" id="SSF48726">
    <property type="entry name" value="Immunoglobulin"/>
    <property type="match status" value="2"/>
</dbReference>
<dbReference type="InterPro" id="IPR013106">
    <property type="entry name" value="Ig_V-set"/>
</dbReference>
<dbReference type="Pfam" id="PF07686">
    <property type="entry name" value="V-set"/>
    <property type="match status" value="1"/>
</dbReference>
<protein>
    <recommendedName>
        <fullName evidence="3">Ig-like domain-containing protein</fullName>
    </recommendedName>
</protein>
<feature type="transmembrane region" description="Helical" evidence="2">
    <location>
        <begin position="297"/>
        <end position="320"/>
    </location>
</feature>
<name>A0A7J6DIT7_9TELE</name>
<keyword evidence="5" id="KW-1185">Reference proteome</keyword>
<dbReference type="PROSITE" id="PS50835">
    <property type="entry name" value="IG_LIKE"/>
    <property type="match status" value="2"/>
</dbReference>
<keyword evidence="2" id="KW-1133">Transmembrane helix</keyword>
<feature type="region of interest" description="Disordered" evidence="1">
    <location>
        <begin position="330"/>
        <end position="494"/>
    </location>
</feature>
<comment type="caution">
    <text evidence="4">The sequence shown here is derived from an EMBL/GenBank/DDBJ whole genome shotgun (WGS) entry which is preliminary data.</text>
</comment>
<dbReference type="InterPro" id="IPR003599">
    <property type="entry name" value="Ig_sub"/>
</dbReference>
<dbReference type="InterPro" id="IPR013783">
    <property type="entry name" value="Ig-like_fold"/>
</dbReference>
<dbReference type="InterPro" id="IPR042474">
    <property type="entry name" value="A33"/>
</dbReference>
<evidence type="ECO:0000259" key="3">
    <source>
        <dbReference type="PROSITE" id="PS50835"/>
    </source>
</evidence>
<dbReference type="PANTHER" id="PTHR44969:SF1">
    <property type="entry name" value="CELL SURFACE A33 ANTIGEN"/>
    <property type="match status" value="1"/>
</dbReference>
<dbReference type="PANTHER" id="PTHR44969">
    <property type="entry name" value="CELL SURFACE A33 ANTIGEN"/>
    <property type="match status" value="1"/>
</dbReference>
<evidence type="ECO:0000256" key="1">
    <source>
        <dbReference type="SAM" id="MobiDB-lite"/>
    </source>
</evidence>
<accession>A0A7J6DIT7</accession>
<feature type="compositionally biased region" description="Basic and acidic residues" evidence="1">
    <location>
        <begin position="340"/>
        <end position="481"/>
    </location>
</feature>
<dbReference type="InterPro" id="IPR036179">
    <property type="entry name" value="Ig-like_dom_sf"/>
</dbReference>
<organism evidence="4 5">
    <name type="scientific">Onychostoma macrolepis</name>
    <dbReference type="NCBI Taxonomy" id="369639"/>
    <lineage>
        <taxon>Eukaryota</taxon>
        <taxon>Metazoa</taxon>
        <taxon>Chordata</taxon>
        <taxon>Craniata</taxon>
        <taxon>Vertebrata</taxon>
        <taxon>Euteleostomi</taxon>
        <taxon>Actinopterygii</taxon>
        <taxon>Neopterygii</taxon>
        <taxon>Teleostei</taxon>
        <taxon>Ostariophysi</taxon>
        <taxon>Cypriniformes</taxon>
        <taxon>Cyprinidae</taxon>
        <taxon>Acrossocheilinae</taxon>
        <taxon>Onychostoma</taxon>
    </lineage>
</organism>
<dbReference type="AlphaFoldDB" id="A0A7J6DIT7"/>
<dbReference type="SMART" id="SM00409">
    <property type="entry name" value="IG"/>
    <property type="match status" value="2"/>
</dbReference>
<dbReference type="EMBL" id="JAAMOB010000001">
    <property type="protein sequence ID" value="KAF4119199.1"/>
    <property type="molecule type" value="Genomic_DNA"/>
</dbReference>
<keyword evidence="2" id="KW-0472">Membrane</keyword>
<evidence type="ECO:0000313" key="4">
    <source>
        <dbReference type="EMBL" id="KAF4119199.1"/>
    </source>
</evidence>
<evidence type="ECO:0000313" key="5">
    <source>
        <dbReference type="Proteomes" id="UP000579812"/>
    </source>
</evidence>
<gene>
    <name evidence="4" type="ORF">G5714_001250</name>
</gene>
<feature type="domain" description="Ig-like" evidence="3">
    <location>
        <begin position="212"/>
        <end position="285"/>
    </location>
</feature>
<dbReference type="Gene3D" id="2.60.40.10">
    <property type="entry name" value="Immunoglobulins"/>
    <property type="match status" value="2"/>
</dbReference>
<sequence length="494" mass="56588">MTRNCETREKLGKTRLDRWAGHCSSFPDVSHSLQCLQHLQFPSYLRRCWTLTEMAGTPGIFGICLLFAGVHMTSGLTVNIPEKTYKIARGDDAVIPCIFTPSATISSITWTADPDVKDDPEINVAAYFTTTNKITVYKKYKGRANIVDVDMVKGKASLKLQSVTSADTRDYECKVQDPDDEEGTLSDKASLVVLVAPSKPICNVVGKTEYFENIQLTCRSEEGTPTPTYKWQSYSVSNVPRLMPLKATDQNGVLSLFNISMDTSGFYICTSANEIRSATCNMTLAVMPPSMNIASTAGIIGGVVVVALIVGIIICCCCYCRRKKEKAEEYAMGTPEGGEFTDKDPEGGEFTDKDPEGKEEASEEHVSYEEERRVRSADRPDPPDDRSERSYDRRNDYDDRRDNYTDRRDDRSDRRERNDRDDRRDRYDDGRDRYDDRRDRYDDRRDRYDDRRGRNDDRRDRYDDRYDSDRYSDRYDSRDRPPSVPPNKPKEPRN</sequence>
<proteinExistence type="predicted"/>
<keyword evidence="2" id="KW-0812">Transmembrane</keyword>
<feature type="domain" description="Ig-like" evidence="3">
    <location>
        <begin position="58"/>
        <end position="186"/>
    </location>
</feature>
<dbReference type="Pfam" id="PF13927">
    <property type="entry name" value="Ig_3"/>
    <property type="match status" value="1"/>
</dbReference>
<dbReference type="Proteomes" id="UP000579812">
    <property type="component" value="Unassembled WGS sequence"/>
</dbReference>
<dbReference type="InterPro" id="IPR007110">
    <property type="entry name" value="Ig-like_dom"/>
</dbReference>
<reference evidence="4 5" key="1">
    <citation type="submission" date="2020-04" db="EMBL/GenBank/DDBJ databases">
        <title>Chromosome-level genome assembly of a cyprinid fish Onychostoma macrolepis by integration of Nanopore Sequencing, Bionano and Hi-C technology.</title>
        <authorList>
            <person name="Wang D."/>
        </authorList>
    </citation>
    <scope>NUCLEOTIDE SEQUENCE [LARGE SCALE GENOMIC DNA]</scope>
    <source>
        <strain evidence="4">SWU-2019</strain>
        <tissue evidence="4">Muscle</tissue>
    </source>
</reference>
<dbReference type="GO" id="GO:0005886">
    <property type="term" value="C:plasma membrane"/>
    <property type="evidence" value="ECO:0007669"/>
    <property type="project" value="InterPro"/>
</dbReference>